<keyword evidence="1" id="KW-1133">Transmembrane helix</keyword>
<feature type="transmembrane region" description="Helical" evidence="1">
    <location>
        <begin position="6"/>
        <end position="26"/>
    </location>
</feature>
<dbReference type="PANTHER" id="PTHR45228">
    <property type="entry name" value="CYCLIC DI-GMP PHOSPHODIESTERASE TM_0186-RELATED"/>
    <property type="match status" value="1"/>
</dbReference>
<dbReference type="InterPro" id="IPR037522">
    <property type="entry name" value="HD_GYP_dom"/>
</dbReference>
<protein>
    <submittedName>
        <fullName evidence="3">HD-GYP domain-containing protein</fullName>
    </submittedName>
</protein>
<evidence type="ECO:0000313" key="3">
    <source>
        <dbReference type="EMBL" id="HEG90981.1"/>
    </source>
</evidence>
<evidence type="ECO:0000259" key="2">
    <source>
        <dbReference type="PROSITE" id="PS51832"/>
    </source>
</evidence>
<dbReference type="EMBL" id="DSIY01000147">
    <property type="protein sequence ID" value="HEG90981.1"/>
    <property type="molecule type" value="Genomic_DNA"/>
</dbReference>
<feature type="domain" description="HD-GYP" evidence="2">
    <location>
        <begin position="230"/>
        <end position="426"/>
    </location>
</feature>
<dbReference type="Pfam" id="PF13487">
    <property type="entry name" value="HD_5"/>
    <property type="match status" value="1"/>
</dbReference>
<feature type="transmembrane region" description="Helical" evidence="1">
    <location>
        <begin position="38"/>
        <end position="61"/>
    </location>
</feature>
<evidence type="ECO:0000256" key="1">
    <source>
        <dbReference type="SAM" id="Phobius"/>
    </source>
</evidence>
<reference evidence="3" key="1">
    <citation type="journal article" date="2020" name="mSystems">
        <title>Genome- and Community-Level Interaction Insights into Carbon Utilization and Element Cycling Functions of Hydrothermarchaeota in Hydrothermal Sediment.</title>
        <authorList>
            <person name="Zhou Z."/>
            <person name="Liu Y."/>
            <person name="Xu W."/>
            <person name="Pan J."/>
            <person name="Luo Z.H."/>
            <person name="Li M."/>
        </authorList>
    </citation>
    <scope>NUCLEOTIDE SEQUENCE [LARGE SCALE GENOMIC DNA]</scope>
    <source>
        <strain evidence="3">SpSt-210</strain>
    </source>
</reference>
<feature type="transmembrane region" description="Helical" evidence="1">
    <location>
        <begin position="109"/>
        <end position="130"/>
    </location>
</feature>
<feature type="transmembrane region" description="Helical" evidence="1">
    <location>
        <begin position="208"/>
        <end position="224"/>
    </location>
</feature>
<dbReference type="Gene3D" id="1.10.3210.10">
    <property type="entry name" value="Hypothetical protein af1432"/>
    <property type="match status" value="1"/>
</dbReference>
<feature type="transmembrane region" description="Helical" evidence="1">
    <location>
        <begin position="73"/>
        <end position="97"/>
    </location>
</feature>
<gene>
    <name evidence="3" type="ORF">ENP34_06025</name>
</gene>
<name>A0A831TFL8_9BACT</name>
<comment type="caution">
    <text evidence="3">The sequence shown here is derived from an EMBL/GenBank/DDBJ whole genome shotgun (WGS) entry which is preliminary data.</text>
</comment>
<proteinExistence type="predicted"/>
<organism evidence="3">
    <name type="scientific">Thermorudis peleae</name>
    <dbReference type="NCBI Taxonomy" id="1382356"/>
    <lineage>
        <taxon>Bacteria</taxon>
        <taxon>Pseudomonadati</taxon>
        <taxon>Thermomicrobiota</taxon>
        <taxon>Thermomicrobia</taxon>
        <taxon>Thermomicrobia incertae sedis</taxon>
        <taxon>Thermorudis</taxon>
    </lineage>
</organism>
<dbReference type="SMART" id="SM00471">
    <property type="entry name" value="HDc"/>
    <property type="match status" value="1"/>
</dbReference>
<dbReference type="InterPro" id="IPR052020">
    <property type="entry name" value="Cyclic_di-GMP/3'3'-cGAMP_PDE"/>
</dbReference>
<keyword evidence="1" id="KW-0472">Membrane</keyword>
<dbReference type="SUPFAM" id="SSF109604">
    <property type="entry name" value="HD-domain/PDEase-like"/>
    <property type="match status" value="1"/>
</dbReference>
<feature type="transmembrane region" description="Helical" evidence="1">
    <location>
        <begin position="175"/>
        <end position="202"/>
    </location>
</feature>
<accession>A0A831TFL8</accession>
<keyword evidence="1" id="KW-0812">Transmembrane</keyword>
<dbReference type="PROSITE" id="PS51832">
    <property type="entry name" value="HD_GYP"/>
    <property type="match status" value="1"/>
</dbReference>
<dbReference type="InterPro" id="IPR003607">
    <property type="entry name" value="HD/PDEase_dom"/>
</dbReference>
<dbReference type="PANTHER" id="PTHR45228:SF4">
    <property type="entry name" value="LIPOPROTEIN"/>
    <property type="match status" value="1"/>
</dbReference>
<dbReference type="NCBIfam" id="TIGR00277">
    <property type="entry name" value="HDIG"/>
    <property type="match status" value="1"/>
</dbReference>
<dbReference type="AlphaFoldDB" id="A0A831TFL8"/>
<dbReference type="InterPro" id="IPR006675">
    <property type="entry name" value="HDIG_dom"/>
</dbReference>
<sequence length="445" mass="48679">MAHPVRLYILVAVLVTATIGLLAGIGPNLWTPEWSWQLAVAALLLAVAVVLSDLAGIDLPISRLRIVISVSSALWFAAGITFGPLVGSLLATASALIEEIVDRRELIKLVVNMVNCALATFLAGWVYFALADTDLSPIGSLYNFSVTLVAALVFSVTQSLLLSAVLSQAGGTSPWYILTASARGLLVEFLALPALGALYPLLAHENPLALVLMIIPLLGPYFAFRNYRQLHHETQATFELLADLLDRRDPYTSEHSQRVAHLAEMILKQFPDLPYEEFEAILSAARIHDLGKIATTDFVLSKPGRLTDEEFAVIKRHPVEGSEILRRLTPYRQIVRIVRHHHERWDGKGYPDGLAGEQIPFGSRVIAVADTYDAMTSDRAYRAAMTHEQAMAELRRCAGTQFDPAVVAAFERAVAAEVPERRLASPVLDAAPSEERLPGVRRAGL</sequence>
<dbReference type="Gene3D" id="1.10.1760.20">
    <property type="match status" value="1"/>
</dbReference>
<feature type="transmembrane region" description="Helical" evidence="1">
    <location>
        <begin position="142"/>
        <end position="163"/>
    </location>
</feature>
<dbReference type="CDD" id="cd00077">
    <property type="entry name" value="HDc"/>
    <property type="match status" value="1"/>
</dbReference>